<dbReference type="AlphaFoldDB" id="A0AB36NU29"/>
<dbReference type="Pfam" id="PF18962">
    <property type="entry name" value="Por_Secre_tail"/>
    <property type="match status" value="1"/>
</dbReference>
<evidence type="ECO:0000313" key="6">
    <source>
        <dbReference type="Proteomes" id="UP000184216"/>
    </source>
</evidence>
<dbReference type="EMBL" id="FRBX01000001">
    <property type="protein sequence ID" value="SHL26664.1"/>
    <property type="molecule type" value="Genomic_DNA"/>
</dbReference>
<feature type="domain" description="Endo-beta-1,6-galactanase-like" evidence="2">
    <location>
        <begin position="143"/>
        <end position="230"/>
    </location>
</feature>
<dbReference type="InterPro" id="IPR039743">
    <property type="entry name" value="6GAL/EXGAL"/>
</dbReference>
<reference evidence="5 6" key="2">
    <citation type="submission" date="2016-11" db="EMBL/GenBank/DDBJ databases">
        <authorList>
            <person name="Varghese N."/>
            <person name="Submissions S."/>
        </authorList>
    </citation>
    <scope>NUCLEOTIDE SEQUENCE [LARGE SCALE GENOMIC DNA]</scope>
    <source>
        <strain evidence="5 6">DSM 6368</strain>
    </source>
</reference>
<dbReference type="EMBL" id="MUHB01000043">
    <property type="protein sequence ID" value="OXA98649.1"/>
    <property type="molecule type" value="Genomic_DNA"/>
</dbReference>
<protein>
    <submittedName>
        <fullName evidence="5">Por secretion system C-terminal sorting domain-containing protein</fullName>
    </submittedName>
</protein>
<dbReference type="PANTHER" id="PTHR42767:SF1">
    <property type="entry name" value="ENDO-BETA-1,6-GALACTANASE-LIKE DOMAIN-CONTAINING PROTEIN"/>
    <property type="match status" value="1"/>
</dbReference>
<evidence type="ECO:0000259" key="3">
    <source>
        <dbReference type="Pfam" id="PF18962"/>
    </source>
</evidence>
<dbReference type="Proteomes" id="UP000198431">
    <property type="component" value="Unassembled WGS sequence"/>
</dbReference>
<dbReference type="InterPro" id="IPR017853">
    <property type="entry name" value="GH"/>
</dbReference>
<evidence type="ECO:0000259" key="2">
    <source>
        <dbReference type="Pfam" id="PF14587"/>
    </source>
</evidence>
<sequence>MKKAKHTFFIALFSVGISFSQTTITNTPSIKYQTMKGWGVSLAWWGNLVGGMPQASIDDITNRVAIQANLNFFRFNIGAGENPNCPWGNHMRKDGAEMPGYRSIYPNGQGWGVVDVSNDYRQIAVMNKLASLRAPYGDIITEMFSTSPPYFMTRSSCAAGGVNGGENLKPGYEDDFADYLCSVTKTLRTAHPNWNIKYLEPFNEPYSDWWKAGASQEGCKILQNNQATVLWRLWQRQQVYGIEDIGLVASDCNTVQEARTNAYELWANHFNEYKGLSAIATHTYAGSWQNKADLYTEVSRTNKPVWQTETGPADWSPPAGGEDWWWRHYDMAYRMIEDIRNLQSEVWCDWQAMSYDDGWALVQQTNWDPNNPYQAATLKNTRSLYIYQQITNYAKVGYTQIGNNNGNSMTFLKPNNKEVVVVLVNNSTSSKSYLIDLTEFQNISSFNTYRTSGDDNSCENATELTTPTQTNKGKLEANKIAYTAPAWSVTTFVVKTPGLVNTAKASLTSNLESELKEDNISNNVFSVYPNPTSDIISINLTSAENTKVRIFNLNGQQLYESPLLTNKQLVINVKEMLSSGVYIIKATGKNGSQTQKLIVK</sequence>
<proteinExistence type="predicted"/>
<dbReference type="Pfam" id="PF14587">
    <property type="entry name" value="Glyco_hydr_30_2"/>
    <property type="match status" value="1"/>
</dbReference>
<keyword evidence="1" id="KW-0732">Signal</keyword>
<organism evidence="4 7">
    <name type="scientific">Flavobacterium pectinovorum</name>
    <dbReference type="NCBI Taxonomy" id="29533"/>
    <lineage>
        <taxon>Bacteria</taxon>
        <taxon>Pseudomonadati</taxon>
        <taxon>Bacteroidota</taxon>
        <taxon>Flavobacteriia</taxon>
        <taxon>Flavobacteriales</taxon>
        <taxon>Flavobacteriaceae</taxon>
        <taxon>Flavobacterium</taxon>
    </lineage>
</organism>
<evidence type="ECO:0000313" key="4">
    <source>
        <dbReference type="EMBL" id="OXA98649.1"/>
    </source>
</evidence>
<accession>A0AB36NU29</accession>
<dbReference type="Gene3D" id="2.60.40.1180">
    <property type="entry name" value="Golgi alpha-mannosidase II"/>
    <property type="match status" value="1"/>
</dbReference>
<reference evidence="4 7" key="1">
    <citation type="submission" date="2016-11" db="EMBL/GenBank/DDBJ databases">
        <title>Whole genomes of Flavobacteriaceae.</title>
        <authorList>
            <person name="Stine C."/>
            <person name="Li C."/>
            <person name="Tadesse D."/>
        </authorList>
    </citation>
    <scope>NUCLEOTIDE SEQUENCE [LARGE SCALE GENOMIC DNA]</scope>
    <source>
        <strain evidence="4 7">ATCC 19366</strain>
    </source>
</reference>
<dbReference type="Gene3D" id="3.20.20.80">
    <property type="entry name" value="Glycosidases"/>
    <property type="match status" value="1"/>
</dbReference>
<dbReference type="NCBIfam" id="TIGR04183">
    <property type="entry name" value="Por_Secre_tail"/>
    <property type="match status" value="1"/>
</dbReference>
<keyword evidence="6" id="KW-1185">Reference proteome</keyword>
<dbReference type="SUPFAM" id="SSF51445">
    <property type="entry name" value="(Trans)glycosidases"/>
    <property type="match status" value="1"/>
</dbReference>
<dbReference type="Proteomes" id="UP000184216">
    <property type="component" value="Unassembled WGS sequence"/>
</dbReference>
<evidence type="ECO:0000313" key="5">
    <source>
        <dbReference type="EMBL" id="SHL26664.1"/>
    </source>
</evidence>
<gene>
    <name evidence="4" type="ORF">B0A72_23300</name>
    <name evidence="5" type="ORF">SAMN05444387_0179</name>
</gene>
<dbReference type="GO" id="GO:0004553">
    <property type="term" value="F:hydrolase activity, hydrolyzing O-glycosyl compounds"/>
    <property type="evidence" value="ECO:0007669"/>
    <property type="project" value="InterPro"/>
</dbReference>
<dbReference type="InterPro" id="IPR013780">
    <property type="entry name" value="Glyco_hydro_b"/>
</dbReference>
<dbReference type="RefSeq" id="WP_073393046.1">
    <property type="nucleotide sequence ID" value="NZ_FRBX01000001.1"/>
</dbReference>
<dbReference type="InterPro" id="IPR026444">
    <property type="entry name" value="Secre_tail"/>
</dbReference>
<evidence type="ECO:0000313" key="7">
    <source>
        <dbReference type="Proteomes" id="UP000198431"/>
    </source>
</evidence>
<comment type="caution">
    <text evidence="4">The sequence shown here is derived from an EMBL/GenBank/DDBJ whole genome shotgun (WGS) entry which is preliminary data.</text>
</comment>
<dbReference type="InterPro" id="IPR039514">
    <property type="entry name" value="6GAL-like"/>
</dbReference>
<evidence type="ECO:0000256" key="1">
    <source>
        <dbReference type="ARBA" id="ARBA00022729"/>
    </source>
</evidence>
<dbReference type="PANTHER" id="PTHR42767">
    <property type="entry name" value="ENDO-BETA-1,6-GALACTANASE"/>
    <property type="match status" value="1"/>
</dbReference>
<name>A0AB36NU29_9FLAO</name>
<feature type="domain" description="Secretion system C-terminal sorting" evidence="3">
    <location>
        <begin position="527"/>
        <end position="599"/>
    </location>
</feature>